<dbReference type="CDD" id="cd06563">
    <property type="entry name" value="GH20_chitobiase-like"/>
    <property type="match status" value="1"/>
</dbReference>
<organism evidence="8">
    <name type="scientific">termite gut metagenome</name>
    <dbReference type="NCBI Taxonomy" id="433724"/>
    <lineage>
        <taxon>unclassified sequences</taxon>
        <taxon>metagenomes</taxon>
        <taxon>organismal metagenomes</taxon>
    </lineage>
</organism>
<dbReference type="SUPFAM" id="SSF55545">
    <property type="entry name" value="beta-N-acetylhexosaminidase-like domain"/>
    <property type="match status" value="1"/>
</dbReference>
<keyword evidence="4 8" id="KW-0378">Hydrolase</keyword>
<name>A0A5J4SYK0_9ZZZZ</name>
<evidence type="ECO:0000256" key="5">
    <source>
        <dbReference type="ARBA" id="ARBA00023295"/>
    </source>
</evidence>
<dbReference type="SUPFAM" id="SSF51445">
    <property type="entry name" value="(Trans)glycosidases"/>
    <property type="match status" value="1"/>
</dbReference>
<keyword evidence="5 8" id="KW-0326">Glycosidase</keyword>
<dbReference type="Pfam" id="PF13287">
    <property type="entry name" value="Fn3_assoc"/>
    <property type="match status" value="1"/>
</dbReference>
<sequence>MKKEFCYFLLCLVFALFGCNTKETVNEYNLVPLPNQIVPQEGRFALNDKIKVITASASSEVKTIANDFIVRLQQTAGITLEQAEDTTTSSAIIFITEQGLPKEGYKLSVTPESIIITASEPNGFFYAVQTIYQLLPPEVYGKETVKRANWSVPAVEIEDAPRFAYRGIMLDVCRHFLSPDYIYKFIDMLAMHKMNTFHWHLTDDQGWRIEIKKYPKLIEIGSKRKETLVGHYSTNYPPVYDGTEHSGYYTQEQVKDIVAYASSKYITVIPEIELPGHAIAAIASYPELSCTPDKQYEVVGTWGVFDQVYCPKEETFKFLEDVMDEVVELFPSSYIHIGGDECPKTAWKNCEHCQALIKKLGLKDDVKPNITDGRKHTKEEKLQSYFVTRMEKYLNSKGKNIIGWDEILEGGLAPNATVMSWRGIEGGINAAKAGHDAIMTPNPYIYLDYYQENPEIAPVTGGGYSTLKKVYNYNPVPSDADALIKEHIIGIQGNVWAEYIQTDERRDYQAFPRGVAIAETGWTSYENKDWDNFRERMAGDFSRIDIINVKACRNFFDVNVNTRVDEDGILKVILETFYPNAEIHYTIDGSTPSKRSPIYDTPFALVNVTNLKAAAFKNGKILGKVTSKPLYGNLISGKKYTVIPRQGWAFGDIIDENDILKADPKTLGLTNGKRGYSATYTPWVGFGLKDENSEVEFVVNLEQVTSIKSVVFGSLYNPASRLLPPSTVNVEISSDGNQYTNVAEKEFIRQHPEKGMKAYTDSLEFNPVEALYVKVKFKSGGMLRSGVDCPGRANGQEFISSNIYLDEVEVY</sequence>
<evidence type="ECO:0000256" key="3">
    <source>
        <dbReference type="ARBA" id="ARBA00012663"/>
    </source>
</evidence>
<feature type="domain" description="Beta-hexosaminidase bacterial type N-terminal" evidence="7">
    <location>
        <begin position="28"/>
        <end position="160"/>
    </location>
</feature>
<dbReference type="EMBL" id="SNRY01000022">
    <property type="protein sequence ID" value="KAA6350802.1"/>
    <property type="molecule type" value="Genomic_DNA"/>
</dbReference>
<dbReference type="GO" id="GO:0005975">
    <property type="term" value="P:carbohydrate metabolic process"/>
    <property type="evidence" value="ECO:0007669"/>
    <property type="project" value="InterPro"/>
</dbReference>
<comment type="similarity">
    <text evidence="2">Belongs to the glycosyl hydrolase 20 family.</text>
</comment>
<evidence type="ECO:0000256" key="2">
    <source>
        <dbReference type="ARBA" id="ARBA00006285"/>
    </source>
</evidence>
<dbReference type="EC" id="3.2.1.52" evidence="3"/>
<dbReference type="AlphaFoldDB" id="A0A5J4SYK0"/>
<dbReference type="InterPro" id="IPR015882">
    <property type="entry name" value="HEX_bac_N"/>
</dbReference>
<dbReference type="InterPro" id="IPR029018">
    <property type="entry name" value="Hex-like_dom2"/>
</dbReference>
<dbReference type="InterPro" id="IPR026876">
    <property type="entry name" value="Fn3_assoc_repeat"/>
</dbReference>
<dbReference type="GO" id="GO:0004563">
    <property type="term" value="F:beta-N-acetylhexosaminidase activity"/>
    <property type="evidence" value="ECO:0007669"/>
    <property type="project" value="UniProtKB-EC"/>
</dbReference>
<dbReference type="Pfam" id="PF00728">
    <property type="entry name" value="Glyco_hydro_20"/>
    <property type="match status" value="1"/>
</dbReference>
<dbReference type="Gene3D" id="3.30.379.10">
    <property type="entry name" value="Chitobiase/beta-hexosaminidase domain 2-like"/>
    <property type="match status" value="1"/>
</dbReference>
<reference evidence="8" key="1">
    <citation type="submission" date="2019-03" db="EMBL/GenBank/DDBJ databases">
        <title>Single cell metagenomics reveals metabolic interactions within the superorganism composed of flagellate Streblomastix strix and complex community of Bacteroidetes bacteria on its surface.</title>
        <authorList>
            <person name="Treitli S.C."/>
            <person name="Kolisko M."/>
            <person name="Husnik F."/>
            <person name="Keeling P."/>
            <person name="Hampl V."/>
        </authorList>
    </citation>
    <scope>NUCLEOTIDE SEQUENCE</scope>
    <source>
        <strain evidence="8">STM</strain>
    </source>
</reference>
<proteinExistence type="inferred from homology"/>
<dbReference type="InterPro" id="IPR017853">
    <property type="entry name" value="GH"/>
</dbReference>
<comment type="caution">
    <text evidence="8">The sequence shown here is derived from an EMBL/GenBank/DDBJ whole genome shotgun (WGS) entry which is preliminary data.</text>
</comment>
<dbReference type="Gene3D" id="3.20.20.80">
    <property type="entry name" value="Glycosidases"/>
    <property type="match status" value="1"/>
</dbReference>
<dbReference type="PRINTS" id="PR00738">
    <property type="entry name" value="GLHYDRLASE20"/>
</dbReference>
<dbReference type="PROSITE" id="PS51257">
    <property type="entry name" value="PROKAR_LIPOPROTEIN"/>
    <property type="match status" value="1"/>
</dbReference>
<evidence type="ECO:0000259" key="7">
    <source>
        <dbReference type="Pfam" id="PF02838"/>
    </source>
</evidence>
<protein>
    <recommendedName>
        <fullName evidence="3">beta-N-acetylhexosaminidase</fullName>
        <ecNumber evidence="3">3.2.1.52</ecNumber>
    </recommendedName>
</protein>
<dbReference type="PANTHER" id="PTHR22600:SF57">
    <property type="entry name" value="BETA-N-ACETYLHEXOSAMINIDASE"/>
    <property type="match status" value="1"/>
</dbReference>
<evidence type="ECO:0000256" key="4">
    <source>
        <dbReference type="ARBA" id="ARBA00022801"/>
    </source>
</evidence>
<gene>
    <name evidence="8" type="ORF">EZS27_001790</name>
</gene>
<dbReference type="InterPro" id="IPR025705">
    <property type="entry name" value="Beta_hexosaminidase_sua/sub"/>
</dbReference>
<accession>A0A5J4SYK0</accession>
<dbReference type="GO" id="GO:0016020">
    <property type="term" value="C:membrane"/>
    <property type="evidence" value="ECO:0007669"/>
    <property type="project" value="TreeGrafter"/>
</dbReference>
<dbReference type="GO" id="GO:0030203">
    <property type="term" value="P:glycosaminoglycan metabolic process"/>
    <property type="evidence" value="ECO:0007669"/>
    <property type="project" value="TreeGrafter"/>
</dbReference>
<dbReference type="Gene3D" id="2.60.120.260">
    <property type="entry name" value="Galactose-binding domain-like"/>
    <property type="match status" value="1"/>
</dbReference>
<evidence type="ECO:0000259" key="6">
    <source>
        <dbReference type="Pfam" id="PF00728"/>
    </source>
</evidence>
<evidence type="ECO:0000313" key="8">
    <source>
        <dbReference type="EMBL" id="KAA6350802.1"/>
    </source>
</evidence>
<dbReference type="Pfam" id="PF02838">
    <property type="entry name" value="Glyco_hydro_20b"/>
    <property type="match status" value="1"/>
</dbReference>
<dbReference type="InterPro" id="IPR015883">
    <property type="entry name" value="Glyco_hydro_20_cat"/>
</dbReference>
<feature type="domain" description="Glycoside hydrolase family 20 catalytic" evidence="6">
    <location>
        <begin position="163"/>
        <end position="524"/>
    </location>
</feature>
<comment type="catalytic activity">
    <reaction evidence="1">
        <text>Hydrolysis of terminal non-reducing N-acetyl-D-hexosamine residues in N-acetyl-beta-D-hexosaminides.</text>
        <dbReference type="EC" id="3.2.1.52"/>
    </reaction>
</comment>
<dbReference type="PANTHER" id="PTHR22600">
    <property type="entry name" value="BETA-HEXOSAMINIDASE"/>
    <property type="match status" value="1"/>
</dbReference>
<evidence type="ECO:0000256" key="1">
    <source>
        <dbReference type="ARBA" id="ARBA00001231"/>
    </source>
</evidence>